<dbReference type="EMBL" id="AP018203">
    <property type="protein sequence ID" value="BAY57389.1"/>
    <property type="molecule type" value="Genomic_DNA"/>
</dbReference>
<protein>
    <submittedName>
        <fullName evidence="2">Transcriptional regulator</fullName>
    </submittedName>
</protein>
<dbReference type="InterPro" id="IPR027417">
    <property type="entry name" value="P-loop_NTPase"/>
</dbReference>
<dbReference type="SUPFAM" id="SSF46894">
    <property type="entry name" value="C-terminal effector domain of the bipartite response regulators"/>
    <property type="match status" value="1"/>
</dbReference>
<gene>
    <name evidence="2" type="ORF">NIES2135_42540</name>
</gene>
<dbReference type="InterPro" id="IPR041664">
    <property type="entry name" value="AAA_16"/>
</dbReference>
<proteinExistence type="predicted"/>
<dbReference type="SUPFAM" id="SSF48452">
    <property type="entry name" value="TPR-like"/>
    <property type="match status" value="2"/>
</dbReference>
<dbReference type="InterPro" id="IPR051677">
    <property type="entry name" value="AfsR-DnrI-RedD_regulator"/>
</dbReference>
<dbReference type="Gene3D" id="3.40.50.300">
    <property type="entry name" value="P-loop containing nucleotide triphosphate hydrolases"/>
    <property type="match status" value="1"/>
</dbReference>
<dbReference type="Pfam" id="PF03704">
    <property type="entry name" value="BTAD"/>
    <property type="match status" value="1"/>
</dbReference>
<keyword evidence="3" id="KW-1185">Reference proteome</keyword>
<name>A0A1Z4JKV0_LEPBY</name>
<dbReference type="AlphaFoldDB" id="A0A1Z4JKV0"/>
<feature type="domain" description="Bacterial transcriptional activator" evidence="1">
    <location>
        <begin position="102"/>
        <end position="232"/>
    </location>
</feature>
<dbReference type="SUPFAM" id="SSF52540">
    <property type="entry name" value="P-loop containing nucleoside triphosphate hydrolases"/>
    <property type="match status" value="1"/>
</dbReference>
<sequence>MPPMLQIQLLGGFDLSYGDQSWTRAISERLQSLLAYLALNRQRAQSRQHLAYLFWGDSSNPQARTNLRKELYNLRQNLPNVEQIVRIEPKTLSWSPTIPFALDVMEFENAVAQNQLERAIALYRGQLLPSCDDDWIFPERDRLQQLYVRALEQLIEQLKNQQDYRLALNYAQQLSRVDPLNESTYCTLMQLHDLSGDRANALQVYHHCMTMLREELGVDPSPTTRRFYEQLLLEEESPIGSSPIQPRVHLPLSLPSQSALPMVGRNHEWHLIQEWSAIADPQVLLLTGEPGIGKTRLLEELRETTPFALWGRGFAAEMLRPYGIWIDALRSVRLLNPVPAELGFLLPEIGQPSKAPPDRSHLFDAVVQLLANWAAQTPLLVMLDDIQWIDEGSSALLHYASRLLTHLPVKFACTARSGELSKNAAISQVLRSLRREQRLNTIELQPFDRGNTAALIHAANTDHPFEMSLELIDRVFRDSGGNPLFVLEIARALSQRQSHATDLAALIRDRLDQLEDKARDLLPWAAALGRSFKPAMVAQVADYPLPELFSAIAQLEQQSIIRPSATGENELGYDFAHDVVRQVVYQHISEPRRQLMHWQIAHRLNQIATLDHSFAGDITHHAGLGGDHALAASHALPAAERCLKLFAYAEATVLAERGVQSCQWLDQRSRIPLQLRLLRVWAIAGVKHDLAVQIETQVHQLMAEANRLGLNDDAAIGHETLNVLYYEQGNYVQLHQHSLRSTEVSRAASPATAARVLALSGSCLTELGQDMIRAEALLLEAQSLANRVGLEQCDIHSGLGGIELHKANYDAARTFLQQALQLAQRDRDRWRECNCLMGLIMTELEAGNPSAALSYCSTMTHLVAQIEGKESENAIAAALAALAHYQLQRPEANLEAAIVKLQQLDIKRMLAYILIGAAEVDFAQERFELAALRAEEALQAAQTMKHPSEIAIAGALLIQSVLALKHAERAIGVFETLHHRIDRRLLSVRAQTQVDCMTQQLQPLMKKRKLSS</sequence>
<dbReference type="InterPro" id="IPR016032">
    <property type="entry name" value="Sig_transdc_resp-reg_C-effctor"/>
</dbReference>
<dbReference type="Proteomes" id="UP000217895">
    <property type="component" value="Chromosome"/>
</dbReference>
<dbReference type="Gene3D" id="1.25.40.10">
    <property type="entry name" value="Tetratricopeptide repeat domain"/>
    <property type="match status" value="2"/>
</dbReference>
<dbReference type="GO" id="GO:0006355">
    <property type="term" value="P:regulation of DNA-templated transcription"/>
    <property type="evidence" value="ECO:0007669"/>
    <property type="project" value="InterPro"/>
</dbReference>
<dbReference type="InterPro" id="IPR011990">
    <property type="entry name" value="TPR-like_helical_dom_sf"/>
</dbReference>
<dbReference type="Gene3D" id="1.10.10.10">
    <property type="entry name" value="Winged helix-like DNA-binding domain superfamily/Winged helix DNA-binding domain"/>
    <property type="match status" value="1"/>
</dbReference>
<dbReference type="SMART" id="SM01043">
    <property type="entry name" value="BTAD"/>
    <property type="match status" value="1"/>
</dbReference>
<organism evidence="2 3">
    <name type="scientific">Leptolyngbya boryana NIES-2135</name>
    <dbReference type="NCBI Taxonomy" id="1973484"/>
    <lineage>
        <taxon>Bacteria</taxon>
        <taxon>Bacillati</taxon>
        <taxon>Cyanobacteriota</taxon>
        <taxon>Cyanophyceae</taxon>
        <taxon>Leptolyngbyales</taxon>
        <taxon>Leptolyngbyaceae</taxon>
        <taxon>Leptolyngbya group</taxon>
        <taxon>Leptolyngbya</taxon>
    </lineage>
</organism>
<dbReference type="InterPro" id="IPR005158">
    <property type="entry name" value="BTAD"/>
</dbReference>
<reference evidence="2 3" key="1">
    <citation type="submission" date="2017-06" db="EMBL/GenBank/DDBJ databases">
        <title>Genome sequencing of cyanobaciteial culture collection at National Institute for Environmental Studies (NIES).</title>
        <authorList>
            <person name="Hirose Y."/>
            <person name="Shimura Y."/>
            <person name="Fujisawa T."/>
            <person name="Nakamura Y."/>
            <person name="Kawachi M."/>
        </authorList>
    </citation>
    <scope>NUCLEOTIDE SEQUENCE [LARGE SCALE GENOMIC DNA]</scope>
    <source>
        <strain evidence="2 3">NIES-2135</strain>
    </source>
</reference>
<evidence type="ECO:0000313" key="3">
    <source>
        <dbReference type="Proteomes" id="UP000217895"/>
    </source>
</evidence>
<evidence type="ECO:0000313" key="2">
    <source>
        <dbReference type="EMBL" id="BAY57389.1"/>
    </source>
</evidence>
<dbReference type="GO" id="GO:0003677">
    <property type="term" value="F:DNA binding"/>
    <property type="evidence" value="ECO:0007669"/>
    <property type="project" value="InterPro"/>
</dbReference>
<dbReference type="Pfam" id="PF13191">
    <property type="entry name" value="AAA_16"/>
    <property type="match status" value="1"/>
</dbReference>
<dbReference type="PANTHER" id="PTHR35807">
    <property type="entry name" value="TRANSCRIPTIONAL REGULATOR REDD-RELATED"/>
    <property type="match status" value="1"/>
</dbReference>
<evidence type="ECO:0000259" key="1">
    <source>
        <dbReference type="SMART" id="SM01043"/>
    </source>
</evidence>
<accession>A0A1Z4JKV0</accession>
<dbReference type="InterPro" id="IPR036388">
    <property type="entry name" value="WH-like_DNA-bd_sf"/>
</dbReference>